<sequence length="141" mass="16747">MIRKEAKGWLYNEKTKEQSKATIDLAFRNSSILSSSLKTTRLVEAAKRSKHISREKIFLLFYFFLVAEYVIQQDKDDRKATVEVNQLLRNHRWDYKPSSLANIQKEIKLVDHIAACLYNMWGQDSDQIYEAIFKDKVYWHV</sequence>
<dbReference type="AlphaFoldDB" id="A0A0J8UB01"/>
<evidence type="ECO:0000313" key="1">
    <source>
        <dbReference type="EMBL" id="KMU84258.1"/>
    </source>
</evidence>
<dbReference type="EMBL" id="DS016984">
    <property type="protein sequence ID" value="KMU84258.1"/>
    <property type="molecule type" value="Genomic_DNA"/>
</dbReference>
<protein>
    <submittedName>
        <fullName evidence="1">Uncharacterized protein</fullName>
    </submittedName>
</protein>
<dbReference type="Proteomes" id="UP000054563">
    <property type="component" value="Unassembled WGS sequence"/>
</dbReference>
<evidence type="ECO:0000313" key="2">
    <source>
        <dbReference type="Proteomes" id="UP000054563"/>
    </source>
</evidence>
<proteinExistence type="predicted"/>
<name>A0A0J8UB01_COCIT</name>
<gene>
    <name evidence="1" type="ORF">CIHG_02044</name>
</gene>
<reference evidence="2" key="1">
    <citation type="journal article" date="2010" name="Genome Res.">
        <title>Population genomic sequencing of Coccidioides fungi reveals recent hybridization and transposon control.</title>
        <authorList>
            <person name="Neafsey D.E."/>
            <person name="Barker B.M."/>
            <person name="Sharpton T.J."/>
            <person name="Stajich J.E."/>
            <person name="Park D.J."/>
            <person name="Whiston E."/>
            <person name="Hung C.-Y."/>
            <person name="McMahan C."/>
            <person name="White J."/>
            <person name="Sykes S."/>
            <person name="Heiman D."/>
            <person name="Young S."/>
            <person name="Zeng Q."/>
            <person name="Abouelleil A."/>
            <person name="Aftuck L."/>
            <person name="Bessette D."/>
            <person name="Brown A."/>
            <person name="FitzGerald M."/>
            <person name="Lui A."/>
            <person name="Macdonald J.P."/>
            <person name="Priest M."/>
            <person name="Orbach M.J."/>
            <person name="Galgiani J.N."/>
            <person name="Kirkland T.N."/>
            <person name="Cole G.T."/>
            <person name="Birren B.W."/>
            <person name="Henn M.R."/>
            <person name="Taylor J.W."/>
            <person name="Rounsley S.D."/>
        </authorList>
    </citation>
    <scope>NUCLEOTIDE SEQUENCE [LARGE SCALE GENOMIC DNA]</scope>
    <source>
        <strain evidence="2">H538.4</strain>
    </source>
</reference>
<dbReference type="VEuPathDB" id="FungiDB:CIHG_02044"/>
<organism evidence="1 2">
    <name type="scientific">Coccidioides immitis H538.4</name>
    <dbReference type="NCBI Taxonomy" id="396776"/>
    <lineage>
        <taxon>Eukaryota</taxon>
        <taxon>Fungi</taxon>
        <taxon>Dikarya</taxon>
        <taxon>Ascomycota</taxon>
        <taxon>Pezizomycotina</taxon>
        <taxon>Eurotiomycetes</taxon>
        <taxon>Eurotiomycetidae</taxon>
        <taxon>Onygenales</taxon>
        <taxon>Onygenaceae</taxon>
        <taxon>Coccidioides</taxon>
    </lineage>
</organism>
<accession>A0A0J8UB01</accession>